<accession>A0A510V4H7</accession>
<keyword evidence="2" id="KW-0812">Transmembrane</keyword>
<dbReference type="SUPFAM" id="SSF82171">
    <property type="entry name" value="DPP6 N-terminal domain-like"/>
    <property type="match status" value="1"/>
</dbReference>
<organism evidence="3 4">
    <name type="scientific">Cellulomonas xylanilytica</name>
    <dbReference type="NCBI Taxonomy" id="233583"/>
    <lineage>
        <taxon>Bacteria</taxon>
        <taxon>Bacillati</taxon>
        <taxon>Actinomycetota</taxon>
        <taxon>Actinomycetes</taxon>
        <taxon>Micrococcales</taxon>
        <taxon>Cellulomonadaceae</taxon>
        <taxon>Cellulomonas</taxon>
    </lineage>
</organism>
<dbReference type="AlphaFoldDB" id="A0A510V4H7"/>
<keyword evidence="4" id="KW-1185">Reference proteome</keyword>
<feature type="compositionally biased region" description="Low complexity" evidence="1">
    <location>
        <begin position="75"/>
        <end position="86"/>
    </location>
</feature>
<reference evidence="3 4" key="1">
    <citation type="submission" date="2019-07" db="EMBL/GenBank/DDBJ databases">
        <title>Whole genome shotgun sequence of Cellulomonas xylanilytica NBRC 101102.</title>
        <authorList>
            <person name="Hosoyama A."/>
            <person name="Uohara A."/>
            <person name="Ohji S."/>
            <person name="Ichikawa N."/>
        </authorList>
    </citation>
    <scope>NUCLEOTIDE SEQUENCE [LARGE SCALE GENOMIC DNA]</scope>
    <source>
        <strain evidence="3 4">NBRC 101102</strain>
    </source>
</reference>
<evidence type="ECO:0000256" key="2">
    <source>
        <dbReference type="SAM" id="Phobius"/>
    </source>
</evidence>
<evidence type="ECO:0000313" key="3">
    <source>
        <dbReference type="EMBL" id="GEK20180.1"/>
    </source>
</evidence>
<dbReference type="Proteomes" id="UP000321118">
    <property type="component" value="Unassembled WGS sequence"/>
</dbReference>
<feature type="region of interest" description="Disordered" evidence="1">
    <location>
        <begin position="69"/>
        <end position="98"/>
    </location>
</feature>
<feature type="transmembrane region" description="Helical" evidence="2">
    <location>
        <begin position="44"/>
        <end position="64"/>
    </location>
</feature>
<proteinExistence type="predicted"/>
<keyword evidence="2" id="KW-0472">Membrane</keyword>
<gene>
    <name evidence="3" type="ORF">CXY01_07000</name>
</gene>
<name>A0A510V4H7_9CELL</name>
<comment type="caution">
    <text evidence="3">The sequence shown here is derived from an EMBL/GenBank/DDBJ whole genome shotgun (WGS) entry which is preliminary data.</text>
</comment>
<sequence>MSDLGQLLAATETAVARARATSTPPPDALAGTLRRVRRRRTVRHSVQSVAGVAVVAALGVTAWLGTHVPDPPAPATTGTPTASPTTTPTPTPTPAAVAPAATVHVADPWPVPDGLIESTGPGWSLVQDMQTRTGTDPSKATPEDYRTLLTLVSPAGEHHPLLEVASDRVLTGWFDWTAGQPMVLFTSTDHSAASPEQLAGTLDLRTGDLTPWADLPASAMWIGGTRQGTTVWAVPQWDDTDMPDGGMPMPRNVLGPQLRMHGFAPTEFRLTVRAPDGTQRDLGPIDDSRYTTSLSPDGRWVTATAADGGLLLVDLRSGTSTTASQVPAEPPCTVGGWTGPDELLLSCGVPAELRVLDAREPSSAPRTVGTSEFTVVDATPLGDGRVALGILTQEAPCDVGGDAAVLADGVVSPLTGQWGPYDHASGSQVAGGSVLTELNVCYVGHGKAGRQRTISTDATTGAVTELGSLVGEVTDDGWDRSLYGWLVGR</sequence>
<evidence type="ECO:0000256" key="1">
    <source>
        <dbReference type="SAM" id="MobiDB-lite"/>
    </source>
</evidence>
<evidence type="ECO:0000313" key="4">
    <source>
        <dbReference type="Proteomes" id="UP000321118"/>
    </source>
</evidence>
<dbReference type="EMBL" id="BJUB01000002">
    <property type="protein sequence ID" value="GEK20180.1"/>
    <property type="molecule type" value="Genomic_DNA"/>
</dbReference>
<keyword evidence="2" id="KW-1133">Transmembrane helix</keyword>
<dbReference type="OrthoDB" id="4816256at2"/>
<protein>
    <submittedName>
        <fullName evidence="3">Uncharacterized protein</fullName>
    </submittedName>
</protein>
<dbReference type="RefSeq" id="WP_146925684.1">
    <property type="nucleotide sequence ID" value="NZ_BJUB01000002.1"/>
</dbReference>